<proteinExistence type="predicted"/>
<accession>A0ABW8TXI8</accession>
<gene>
    <name evidence="2" type="ORF">ACJDUH_18870</name>
</gene>
<evidence type="ECO:0000256" key="1">
    <source>
        <dbReference type="SAM" id="Phobius"/>
    </source>
</evidence>
<keyword evidence="3" id="KW-1185">Reference proteome</keyword>
<organism evidence="2 3">
    <name type="scientific">Candidatus Clostridium radicumherbarum</name>
    <dbReference type="NCBI Taxonomy" id="3381662"/>
    <lineage>
        <taxon>Bacteria</taxon>
        <taxon>Bacillati</taxon>
        <taxon>Bacillota</taxon>
        <taxon>Clostridia</taxon>
        <taxon>Eubacteriales</taxon>
        <taxon>Clostridiaceae</taxon>
        <taxon>Clostridium</taxon>
    </lineage>
</organism>
<sequence>MAKRIVFGIISIAFFVFFFEILKFIWDRFVPFNTLTDIISLFILIIINIPLSVICTQKVIKIIKQEHE</sequence>
<feature type="transmembrane region" description="Helical" evidence="1">
    <location>
        <begin position="38"/>
        <end position="56"/>
    </location>
</feature>
<dbReference type="EMBL" id="JBJHZY010000006">
    <property type="protein sequence ID" value="MFL0270147.1"/>
    <property type="molecule type" value="Genomic_DNA"/>
</dbReference>
<keyword evidence="1" id="KW-1133">Transmembrane helix</keyword>
<comment type="caution">
    <text evidence="2">The sequence shown here is derived from an EMBL/GenBank/DDBJ whole genome shotgun (WGS) entry which is preliminary data.</text>
</comment>
<keyword evidence="1" id="KW-0812">Transmembrane</keyword>
<dbReference type="RefSeq" id="WP_406766779.1">
    <property type="nucleotide sequence ID" value="NZ_JBJHZY010000006.1"/>
</dbReference>
<protein>
    <submittedName>
        <fullName evidence="2">Uncharacterized protein</fullName>
    </submittedName>
</protein>
<name>A0ABW8TXI8_9CLOT</name>
<evidence type="ECO:0000313" key="2">
    <source>
        <dbReference type="EMBL" id="MFL0270147.1"/>
    </source>
</evidence>
<feature type="transmembrane region" description="Helical" evidence="1">
    <location>
        <begin position="5"/>
        <end position="26"/>
    </location>
</feature>
<evidence type="ECO:0000313" key="3">
    <source>
        <dbReference type="Proteomes" id="UP001623661"/>
    </source>
</evidence>
<keyword evidence="1" id="KW-0472">Membrane</keyword>
<reference evidence="2 3" key="1">
    <citation type="submission" date="2024-11" db="EMBL/GenBank/DDBJ databases">
        <authorList>
            <person name="Heng Y.C."/>
            <person name="Lim A.C.H."/>
            <person name="Lee J.K.Y."/>
            <person name="Kittelmann S."/>
        </authorList>
    </citation>
    <scope>NUCLEOTIDE SEQUENCE [LARGE SCALE GENOMIC DNA]</scope>
    <source>
        <strain evidence="2 3">WILCCON 0202</strain>
    </source>
</reference>
<dbReference type="Proteomes" id="UP001623661">
    <property type="component" value="Unassembled WGS sequence"/>
</dbReference>